<accession>A0A812WF16</accession>
<keyword evidence="2" id="KW-1133">Transmembrane helix</keyword>
<feature type="transmembrane region" description="Helical" evidence="2">
    <location>
        <begin position="323"/>
        <end position="342"/>
    </location>
</feature>
<name>A0A812WF16_SYMPI</name>
<protein>
    <submittedName>
        <fullName evidence="3">TBC1D13 protein</fullName>
    </submittedName>
</protein>
<dbReference type="Proteomes" id="UP000649617">
    <property type="component" value="Unassembled WGS sequence"/>
</dbReference>
<gene>
    <name evidence="3" type="primary">TBC1D13</name>
    <name evidence="3" type="ORF">SPIL2461_LOCUS18395</name>
</gene>
<evidence type="ECO:0000256" key="2">
    <source>
        <dbReference type="SAM" id="Phobius"/>
    </source>
</evidence>
<keyword evidence="2" id="KW-0812">Transmembrane</keyword>
<dbReference type="OrthoDB" id="444189at2759"/>
<organism evidence="3 4">
    <name type="scientific">Symbiodinium pilosum</name>
    <name type="common">Dinoflagellate</name>
    <dbReference type="NCBI Taxonomy" id="2952"/>
    <lineage>
        <taxon>Eukaryota</taxon>
        <taxon>Sar</taxon>
        <taxon>Alveolata</taxon>
        <taxon>Dinophyceae</taxon>
        <taxon>Suessiales</taxon>
        <taxon>Symbiodiniaceae</taxon>
        <taxon>Symbiodinium</taxon>
    </lineage>
</organism>
<feature type="transmembrane region" description="Helical" evidence="2">
    <location>
        <begin position="283"/>
        <end position="311"/>
    </location>
</feature>
<feature type="non-terminal residue" evidence="3">
    <location>
        <position position="387"/>
    </location>
</feature>
<feature type="transmembrane region" description="Helical" evidence="2">
    <location>
        <begin position="348"/>
        <end position="368"/>
    </location>
</feature>
<feature type="region of interest" description="Disordered" evidence="1">
    <location>
        <begin position="70"/>
        <end position="116"/>
    </location>
</feature>
<comment type="caution">
    <text evidence="3">The sequence shown here is derived from an EMBL/GenBank/DDBJ whole genome shotgun (WGS) entry which is preliminary data.</text>
</comment>
<feature type="compositionally biased region" description="Basic and acidic residues" evidence="1">
    <location>
        <begin position="104"/>
        <end position="116"/>
    </location>
</feature>
<feature type="transmembrane region" description="Helical" evidence="2">
    <location>
        <begin position="21"/>
        <end position="43"/>
    </location>
</feature>
<evidence type="ECO:0000313" key="4">
    <source>
        <dbReference type="Proteomes" id="UP000649617"/>
    </source>
</evidence>
<evidence type="ECO:0000256" key="1">
    <source>
        <dbReference type="SAM" id="MobiDB-lite"/>
    </source>
</evidence>
<reference evidence="3" key="1">
    <citation type="submission" date="2021-02" db="EMBL/GenBank/DDBJ databases">
        <authorList>
            <person name="Dougan E. K."/>
            <person name="Rhodes N."/>
            <person name="Thang M."/>
            <person name="Chan C."/>
        </authorList>
    </citation>
    <scope>NUCLEOTIDE SEQUENCE</scope>
</reference>
<feature type="compositionally biased region" description="Basic and acidic residues" evidence="1">
    <location>
        <begin position="70"/>
        <end position="88"/>
    </location>
</feature>
<dbReference type="EMBL" id="CAJNIZ010043789">
    <property type="protein sequence ID" value="CAE7668947.1"/>
    <property type="molecule type" value="Genomic_DNA"/>
</dbReference>
<sequence length="387" mass="43907">MACGCNSQSVSVHVCASSRMHWYNCVGVALFFLFFLLLFSALLQRRRTTPMAVGNHYCCCPQEAKRQEAEEKEREKEKEKQEKQREKEAEEEPITLPHEAKRKRAEEEEERKRKQKELIEKEADAVKRARLAAHRPLNSFEERRVRRQVRSEVLGGGGLQVDDGHKDDWTQPLKPEIKAQLDDAVKFFSDTMRVPAALIGSAALGMLFLPPKKFGWCGDVEPQPEVFDFLYRAYVILTAATLCLELTAVLETSNAHVQLLELGRHGLALEPTAMDLIMANLEFEYLVCSLSFLGGVVCFMLATMCRVLVVFNYTRRSLPREPELCFVVATMMFLLLLVARFRSGEMGIMGYVALLVSFISLGAAGRLMKMEYRKFLGRAPAKEDDPA</sequence>
<evidence type="ECO:0000313" key="3">
    <source>
        <dbReference type="EMBL" id="CAE7668947.1"/>
    </source>
</evidence>
<dbReference type="AlphaFoldDB" id="A0A812WF16"/>
<keyword evidence="4" id="KW-1185">Reference proteome</keyword>
<keyword evidence="2" id="KW-0472">Membrane</keyword>
<proteinExistence type="predicted"/>